<reference evidence="1 2" key="1">
    <citation type="submission" date="2016-09" db="EMBL/GenBank/DDBJ databases">
        <title>Extensive genetic diversity and differential bi-allelic expression allows diatom success in the polar Southern Ocean.</title>
        <authorList>
            <consortium name="DOE Joint Genome Institute"/>
            <person name="Mock T."/>
            <person name="Otillar R.P."/>
            <person name="Strauss J."/>
            <person name="Dupont C."/>
            <person name="Frickenhaus S."/>
            <person name="Maumus F."/>
            <person name="Mcmullan M."/>
            <person name="Sanges R."/>
            <person name="Schmutz J."/>
            <person name="Toseland A."/>
            <person name="Valas R."/>
            <person name="Veluchamy A."/>
            <person name="Ward B.J."/>
            <person name="Allen A."/>
            <person name="Barry K."/>
            <person name="Falciatore A."/>
            <person name="Ferrante M."/>
            <person name="Fortunato A.E."/>
            <person name="Gloeckner G."/>
            <person name="Gruber A."/>
            <person name="Hipkin R."/>
            <person name="Janech M."/>
            <person name="Kroth P."/>
            <person name="Leese F."/>
            <person name="Lindquist E."/>
            <person name="Lyon B.R."/>
            <person name="Martin J."/>
            <person name="Mayer C."/>
            <person name="Parker M."/>
            <person name="Quesneville H."/>
            <person name="Raymond J."/>
            <person name="Uhlig C."/>
            <person name="Valentin K.U."/>
            <person name="Worden A.Z."/>
            <person name="Armbrust E.V."/>
            <person name="Bowler C."/>
            <person name="Green B."/>
            <person name="Moulton V."/>
            <person name="Van Oosterhout C."/>
            <person name="Grigoriev I."/>
        </authorList>
    </citation>
    <scope>NUCLEOTIDE SEQUENCE [LARGE SCALE GENOMIC DNA]</scope>
    <source>
        <strain evidence="1 2">CCMP1102</strain>
    </source>
</reference>
<gene>
    <name evidence="1" type="ORF">FRACYDRAFT_248896</name>
</gene>
<dbReference type="AlphaFoldDB" id="A0A1E7ET98"/>
<dbReference type="KEGG" id="fcy:FRACYDRAFT_248896"/>
<evidence type="ECO:0000313" key="1">
    <source>
        <dbReference type="EMBL" id="OEU09066.1"/>
    </source>
</evidence>
<dbReference type="InParanoid" id="A0A1E7ET98"/>
<dbReference type="Gene3D" id="3.40.50.880">
    <property type="match status" value="1"/>
</dbReference>
<evidence type="ECO:0000313" key="2">
    <source>
        <dbReference type="Proteomes" id="UP000095751"/>
    </source>
</evidence>
<sequence length="254" mass="28340">MPSLKRVSNNKIRNIHQYHYFAWSTRSAAATDNETQEDVTTTSRGGRVGTIRAAATSAEVEKRQKKDDVTADLELKMKNELSCAADSSPSSSSSSFFLLEEFRRNLQKLWLRDLLVFVPTGRWRVVAQIEEELWAVLDRGGIIAGMSAGAAVMGSNMPIEYSLYEVLNDGIENCKLLGVDLNENCMAIIRGKYLQVRGDNPDESIRKQLPSAPSGNELDNPEQFLRPVDYSLPYKFKKDYKAGNPIDGNEIGSI</sequence>
<name>A0A1E7ET98_9STRA</name>
<organism evidence="1 2">
    <name type="scientific">Fragilariopsis cylindrus CCMP1102</name>
    <dbReference type="NCBI Taxonomy" id="635003"/>
    <lineage>
        <taxon>Eukaryota</taxon>
        <taxon>Sar</taxon>
        <taxon>Stramenopiles</taxon>
        <taxon>Ochrophyta</taxon>
        <taxon>Bacillariophyta</taxon>
        <taxon>Bacillariophyceae</taxon>
        <taxon>Bacillariophycidae</taxon>
        <taxon>Bacillariales</taxon>
        <taxon>Bacillariaceae</taxon>
        <taxon>Fragilariopsis</taxon>
    </lineage>
</organism>
<accession>A0A1E7ET98</accession>
<dbReference type="EMBL" id="KV784377">
    <property type="protein sequence ID" value="OEU09066.1"/>
    <property type="molecule type" value="Genomic_DNA"/>
</dbReference>
<dbReference type="InterPro" id="IPR029062">
    <property type="entry name" value="Class_I_gatase-like"/>
</dbReference>
<protein>
    <submittedName>
        <fullName evidence="1">Uncharacterized protein</fullName>
    </submittedName>
</protein>
<dbReference type="Proteomes" id="UP000095751">
    <property type="component" value="Unassembled WGS sequence"/>
</dbReference>
<keyword evidence="2" id="KW-1185">Reference proteome</keyword>
<proteinExistence type="predicted"/>